<feature type="transmembrane region" description="Helical" evidence="4">
    <location>
        <begin position="193"/>
        <end position="214"/>
    </location>
</feature>
<comment type="caution">
    <text evidence="6">The sequence shown here is derived from an EMBL/GenBank/DDBJ whole genome shotgun (WGS) entry which is preliminary data.</text>
</comment>
<sequence>MEKLIYIIASIFCITVCLTMGMVLLCIRPGSKVYNSQYQLAKKWLIALYFIGAAGYSLIFHNEVIDYYDPTIEIFPFSITFISSVQVLLFTYTIIALFRSKHAIYRKAFRALIPLLIICLAYIISVRTAGNPRLGSFTELQQNIAHPTTLIRFFFVVFYFGLLFRFSIVFAREKKRFCEKIENYFSNTEQVQLRWASISFTLAIIISILNLVIYTVPSRFYAACITFILGGFYVAFAIQYINYQLFDALIYHATENNNTPEKTEKTDDNLLEEKIHQWKLSEKPYLIQGITIEDVASQLNVNRKVLSFHINSVYGCNFNSWINQMRIEETIDILTREPSKNISEISEMVGFGDKSILCRQFKKYTGETVTSWRNRQKNLSNC</sequence>
<evidence type="ECO:0000313" key="6">
    <source>
        <dbReference type="EMBL" id="HIU55771.1"/>
    </source>
</evidence>
<keyword evidence="4" id="KW-0472">Membrane</keyword>
<evidence type="ECO:0000259" key="5">
    <source>
        <dbReference type="PROSITE" id="PS01124"/>
    </source>
</evidence>
<dbReference type="InterPro" id="IPR018060">
    <property type="entry name" value="HTH_AraC"/>
</dbReference>
<dbReference type="EMBL" id="DVNA01000186">
    <property type="protein sequence ID" value="HIU55771.1"/>
    <property type="molecule type" value="Genomic_DNA"/>
</dbReference>
<evidence type="ECO:0000313" key="7">
    <source>
        <dbReference type="Proteomes" id="UP000824112"/>
    </source>
</evidence>
<keyword evidence="4" id="KW-1133">Transmembrane helix</keyword>
<dbReference type="Pfam" id="PF12833">
    <property type="entry name" value="HTH_18"/>
    <property type="match status" value="1"/>
</dbReference>
<organism evidence="6 7">
    <name type="scientific">Candidatus Gallibacteroides avistercoris</name>
    <dbReference type="NCBI Taxonomy" id="2840833"/>
    <lineage>
        <taxon>Bacteria</taxon>
        <taxon>Pseudomonadati</taxon>
        <taxon>Bacteroidota</taxon>
        <taxon>Bacteroidia</taxon>
        <taxon>Bacteroidales</taxon>
        <taxon>Bacteroidaceae</taxon>
        <taxon>Bacteroidaceae incertae sedis</taxon>
        <taxon>Candidatus Gallibacteroides</taxon>
    </lineage>
</organism>
<gene>
    <name evidence="6" type="ORF">IAB03_08210</name>
</gene>
<feature type="transmembrane region" description="Helical" evidence="4">
    <location>
        <begin position="74"/>
        <end position="97"/>
    </location>
</feature>
<feature type="domain" description="HTH araC/xylS-type" evidence="5">
    <location>
        <begin position="288"/>
        <end position="375"/>
    </location>
</feature>
<feature type="transmembrane region" description="Helical" evidence="4">
    <location>
        <begin position="150"/>
        <end position="172"/>
    </location>
</feature>
<evidence type="ECO:0000256" key="4">
    <source>
        <dbReference type="SAM" id="Phobius"/>
    </source>
</evidence>
<evidence type="ECO:0000256" key="2">
    <source>
        <dbReference type="ARBA" id="ARBA00023125"/>
    </source>
</evidence>
<dbReference type="PANTHER" id="PTHR43280:SF29">
    <property type="entry name" value="ARAC-FAMILY TRANSCRIPTIONAL REGULATOR"/>
    <property type="match status" value="1"/>
</dbReference>
<dbReference type="GO" id="GO:0003700">
    <property type="term" value="F:DNA-binding transcription factor activity"/>
    <property type="evidence" value="ECO:0007669"/>
    <property type="project" value="InterPro"/>
</dbReference>
<evidence type="ECO:0000256" key="1">
    <source>
        <dbReference type="ARBA" id="ARBA00023015"/>
    </source>
</evidence>
<dbReference type="AlphaFoldDB" id="A0A9D1M8R5"/>
<feature type="transmembrane region" description="Helical" evidence="4">
    <location>
        <begin position="6"/>
        <end position="25"/>
    </location>
</feature>
<dbReference type="Proteomes" id="UP000824112">
    <property type="component" value="Unassembled WGS sequence"/>
</dbReference>
<dbReference type="Gene3D" id="1.10.10.60">
    <property type="entry name" value="Homeodomain-like"/>
    <property type="match status" value="1"/>
</dbReference>
<proteinExistence type="predicted"/>
<dbReference type="SMART" id="SM00342">
    <property type="entry name" value="HTH_ARAC"/>
    <property type="match status" value="1"/>
</dbReference>
<keyword evidence="1" id="KW-0805">Transcription regulation</keyword>
<reference evidence="6" key="2">
    <citation type="journal article" date="2021" name="PeerJ">
        <title>Extensive microbial diversity within the chicken gut microbiome revealed by metagenomics and culture.</title>
        <authorList>
            <person name="Gilroy R."/>
            <person name="Ravi A."/>
            <person name="Getino M."/>
            <person name="Pursley I."/>
            <person name="Horton D.L."/>
            <person name="Alikhan N.F."/>
            <person name="Baker D."/>
            <person name="Gharbi K."/>
            <person name="Hall N."/>
            <person name="Watson M."/>
            <person name="Adriaenssens E.M."/>
            <person name="Foster-Nyarko E."/>
            <person name="Jarju S."/>
            <person name="Secka A."/>
            <person name="Antonio M."/>
            <person name="Oren A."/>
            <person name="Chaudhuri R.R."/>
            <person name="La Ragione R."/>
            <person name="Hildebrand F."/>
            <person name="Pallen M.J."/>
        </authorList>
    </citation>
    <scope>NUCLEOTIDE SEQUENCE</scope>
    <source>
        <strain evidence="6">CHK158-818</strain>
    </source>
</reference>
<feature type="transmembrane region" description="Helical" evidence="4">
    <location>
        <begin position="220"/>
        <end position="241"/>
    </location>
</feature>
<protein>
    <submittedName>
        <fullName evidence="6">Helix-turn-helix transcriptional regulator</fullName>
    </submittedName>
</protein>
<accession>A0A9D1M8R5</accession>
<feature type="transmembrane region" description="Helical" evidence="4">
    <location>
        <begin position="45"/>
        <end position="62"/>
    </location>
</feature>
<dbReference type="GO" id="GO:0043565">
    <property type="term" value="F:sequence-specific DNA binding"/>
    <property type="evidence" value="ECO:0007669"/>
    <property type="project" value="InterPro"/>
</dbReference>
<dbReference type="SUPFAM" id="SSF46689">
    <property type="entry name" value="Homeodomain-like"/>
    <property type="match status" value="1"/>
</dbReference>
<name>A0A9D1M8R5_9BACT</name>
<dbReference type="PANTHER" id="PTHR43280">
    <property type="entry name" value="ARAC-FAMILY TRANSCRIPTIONAL REGULATOR"/>
    <property type="match status" value="1"/>
</dbReference>
<feature type="transmembrane region" description="Helical" evidence="4">
    <location>
        <begin position="109"/>
        <end position="130"/>
    </location>
</feature>
<reference evidence="6" key="1">
    <citation type="submission" date="2020-10" db="EMBL/GenBank/DDBJ databases">
        <authorList>
            <person name="Gilroy R."/>
        </authorList>
    </citation>
    <scope>NUCLEOTIDE SEQUENCE</scope>
    <source>
        <strain evidence="6">CHK158-818</strain>
    </source>
</reference>
<keyword evidence="4" id="KW-0812">Transmembrane</keyword>
<keyword evidence="3" id="KW-0804">Transcription</keyword>
<dbReference type="InterPro" id="IPR009057">
    <property type="entry name" value="Homeodomain-like_sf"/>
</dbReference>
<keyword evidence="2" id="KW-0238">DNA-binding</keyword>
<dbReference type="PROSITE" id="PS01124">
    <property type="entry name" value="HTH_ARAC_FAMILY_2"/>
    <property type="match status" value="1"/>
</dbReference>
<evidence type="ECO:0000256" key="3">
    <source>
        <dbReference type="ARBA" id="ARBA00023163"/>
    </source>
</evidence>